<organism evidence="2 3">
    <name type="scientific">Tothia fuscella</name>
    <dbReference type="NCBI Taxonomy" id="1048955"/>
    <lineage>
        <taxon>Eukaryota</taxon>
        <taxon>Fungi</taxon>
        <taxon>Dikarya</taxon>
        <taxon>Ascomycota</taxon>
        <taxon>Pezizomycotina</taxon>
        <taxon>Dothideomycetes</taxon>
        <taxon>Pleosporomycetidae</taxon>
        <taxon>Venturiales</taxon>
        <taxon>Cylindrosympodiaceae</taxon>
        <taxon>Tothia</taxon>
    </lineage>
</organism>
<dbReference type="EMBL" id="MU007092">
    <property type="protein sequence ID" value="KAF2422205.1"/>
    <property type="molecule type" value="Genomic_DNA"/>
</dbReference>
<accession>A0A9P4NHZ1</accession>
<reference evidence="2" key="1">
    <citation type="journal article" date="2020" name="Stud. Mycol.">
        <title>101 Dothideomycetes genomes: a test case for predicting lifestyles and emergence of pathogens.</title>
        <authorList>
            <person name="Haridas S."/>
            <person name="Albert R."/>
            <person name="Binder M."/>
            <person name="Bloem J."/>
            <person name="Labutti K."/>
            <person name="Salamov A."/>
            <person name="Andreopoulos B."/>
            <person name="Baker S."/>
            <person name="Barry K."/>
            <person name="Bills G."/>
            <person name="Bluhm B."/>
            <person name="Cannon C."/>
            <person name="Castanera R."/>
            <person name="Culley D."/>
            <person name="Daum C."/>
            <person name="Ezra D."/>
            <person name="Gonzalez J."/>
            <person name="Henrissat B."/>
            <person name="Kuo A."/>
            <person name="Liang C."/>
            <person name="Lipzen A."/>
            <person name="Lutzoni F."/>
            <person name="Magnuson J."/>
            <person name="Mondo S."/>
            <person name="Nolan M."/>
            <person name="Ohm R."/>
            <person name="Pangilinan J."/>
            <person name="Park H.-J."/>
            <person name="Ramirez L."/>
            <person name="Alfaro M."/>
            <person name="Sun H."/>
            <person name="Tritt A."/>
            <person name="Yoshinaga Y."/>
            <person name="Zwiers L.-H."/>
            <person name="Turgeon B."/>
            <person name="Goodwin S."/>
            <person name="Spatafora J."/>
            <person name="Crous P."/>
            <person name="Grigoriev I."/>
        </authorList>
    </citation>
    <scope>NUCLEOTIDE SEQUENCE</scope>
    <source>
        <strain evidence="2">CBS 130266</strain>
    </source>
</reference>
<proteinExistence type="predicted"/>
<keyword evidence="3" id="KW-1185">Reference proteome</keyword>
<name>A0A9P4NHZ1_9PEZI</name>
<feature type="region of interest" description="Disordered" evidence="1">
    <location>
        <begin position="1"/>
        <end position="23"/>
    </location>
</feature>
<sequence length="374" mass="43517">MPSANVAEFTGKSETGNPTFSIPATTENLTVSVEEEQAILTADTHPREYSWQPPELISPETIQLQARTVTLHHPISTDTIIKFINTSDPVWKELIELKDYLIESLMEQYVPGSRLTEEETVLVEARYYSVGEPREVINEDEEYGPWNYEYGYANEEEYIAEVFEKTGRIKRITAERQQEWKRNKKAKKVRRQVTKQMRNKKCGRYSTLKDYRRREIGCALESGDMESGIGVREHELAENDANLSMRDLLELWYHFAWKSGNAFEPTCFRDWIERNDYYGEKLLEEYRSSAQQILRLWCKRKGKYLPEFGLDSIIQKCSTVVGEEKTKDVEAIGKKQITSDGGDELEGHVNGMWKVYTNTPRNLHGSEYCEWCRA</sequence>
<dbReference type="Proteomes" id="UP000800235">
    <property type="component" value="Unassembled WGS sequence"/>
</dbReference>
<protein>
    <submittedName>
        <fullName evidence="2">Uncharacterized protein</fullName>
    </submittedName>
</protein>
<gene>
    <name evidence="2" type="ORF">EJ08DRAFT_701754</name>
</gene>
<feature type="compositionally biased region" description="Polar residues" evidence="1">
    <location>
        <begin position="12"/>
        <end position="23"/>
    </location>
</feature>
<evidence type="ECO:0000256" key="1">
    <source>
        <dbReference type="SAM" id="MobiDB-lite"/>
    </source>
</evidence>
<comment type="caution">
    <text evidence="2">The sequence shown here is derived from an EMBL/GenBank/DDBJ whole genome shotgun (WGS) entry which is preliminary data.</text>
</comment>
<dbReference type="AlphaFoldDB" id="A0A9P4NHZ1"/>
<evidence type="ECO:0000313" key="2">
    <source>
        <dbReference type="EMBL" id="KAF2422205.1"/>
    </source>
</evidence>
<evidence type="ECO:0000313" key="3">
    <source>
        <dbReference type="Proteomes" id="UP000800235"/>
    </source>
</evidence>